<reference evidence="7" key="1">
    <citation type="journal article" date="2019" name="Int. J. Syst. Evol. Microbiol.">
        <title>The Global Catalogue of Microorganisms (GCM) 10K type strain sequencing project: providing services to taxonomists for standard genome sequencing and annotation.</title>
        <authorList>
            <consortium name="The Broad Institute Genomics Platform"/>
            <consortium name="The Broad Institute Genome Sequencing Center for Infectious Disease"/>
            <person name="Wu L."/>
            <person name="Ma J."/>
        </authorList>
    </citation>
    <scope>NUCLEOTIDE SEQUENCE [LARGE SCALE GENOMIC DNA]</scope>
    <source>
        <strain evidence="7">CCUG 59778</strain>
    </source>
</reference>
<dbReference type="PANTHER" id="PTHR47178">
    <property type="entry name" value="MONOOXYGENASE, FAD-BINDING"/>
    <property type="match status" value="1"/>
</dbReference>
<evidence type="ECO:0000313" key="6">
    <source>
        <dbReference type="EMBL" id="MFC5286401.1"/>
    </source>
</evidence>
<dbReference type="Pfam" id="PF01494">
    <property type="entry name" value="FAD_binding_3"/>
    <property type="match status" value="2"/>
</dbReference>
<evidence type="ECO:0000256" key="4">
    <source>
        <dbReference type="ARBA" id="ARBA00023033"/>
    </source>
</evidence>
<keyword evidence="1" id="KW-0285">Flavoprotein</keyword>
<keyword evidence="4" id="KW-0503">Monooxygenase</keyword>
<proteinExistence type="predicted"/>
<dbReference type="InterPro" id="IPR002938">
    <property type="entry name" value="FAD-bd"/>
</dbReference>
<feature type="domain" description="FAD-binding" evidence="5">
    <location>
        <begin position="2"/>
        <end position="183"/>
    </location>
</feature>
<dbReference type="PRINTS" id="PR00420">
    <property type="entry name" value="RNGMNOXGNASE"/>
</dbReference>
<dbReference type="InterPro" id="IPR036188">
    <property type="entry name" value="FAD/NAD-bd_sf"/>
</dbReference>
<protein>
    <submittedName>
        <fullName evidence="6">FAD-dependent oxidoreductase</fullName>
    </submittedName>
</protein>
<evidence type="ECO:0000256" key="1">
    <source>
        <dbReference type="ARBA" id="ARBA00022630"/>
    </source>
</evidence>
<accession>A0ABW0EKF8</accession>
<sequence>MRVLVIGAGIGGLVLAHALRGKGLEAVVFDRDPAAEVTGGYRLRLDQRACAVLRTCLAPRRYEALMASSAGAYRRFHVTDHRMRLLFADEGAPGAEELLIGRIPLRTQLADWLGEDVRFGAEYIGHEVVGGRVLARFADGATATGDVLVGADGVGSRVAAALAGRPTSRPAGVSGIAARAPLTDRVRALLPALLSEGPALAFGPAGVGLFLSVHDPDARPLIADARSAEPAALVWGLLAPDRAYPGGARHLDPAALVRLAATTLTGWHPAVRALVEAADPATAAFFGFHAADPRADLTPWPAGPVTALGDAVHAMPPTGGQAAVTAIRDADVLAGELAAAAAGESTIPIAVHRYHLRLATYAPAALRESLQPLGWVHRMSGPLGTAVARAALPALATAARVGRVVTGVRGA</sequence>
<dbReference type="Gene3D" id="3.50.50.60">
    <property type="entry name" value="FAD/NAD(P)-binding domain"/>
    <property type="match status" value="1"/>
</dbReference>
<feature type="domain" description="FAD-binding" evidence="5">
    <location>
        <begin position="297"/>
        <end position="345"/>
    </location>
</feature>
<keyword evidence="3" id="KW-0560">Oxidoreductase</keyword>
<name>A0ABW0EKF8_9PSEU</name>
<dbReference type="EMBL" id="JBHSKF010000002">
    <property type="protein sequence ID" value="MFC5286401.1"/>
    <property type="molecule type" value="Genomic_DNA"/>
</dbReference>
<keyword evidence="2" id="KW-0274">FAD</keyword>
<comment type="caution">
    <text evidence="6">The sequence shown here is derived from an EMBL/GenBank/DDBJ whole genome shotgun (WGS) entry which is preliminary data.</text>
</comment>
<keyword evidence="7" id="KW-1185">Reference proteome</keyword>
<gene>
    <name evidence="6" type="ORF">ACFPM7_05005</name>
</gene>
<evidence type="ECO:0000256" key="2">
    <source>
        <dbReference type="ARBA" id="ARBA00022827"/>
    </source>
</evidence>
<evidence type="ECO:0000313" key="7">
    <source>
        <dbReference type="Proteomes" id="UP001596157"/>
    </source>
</evidence>
<organism evidence="6 7">
    <name type="scientific">Actinokineospora guangxiensis</name>
    <dbReference type="NCBI Taxonomy" id="1490288"/>
    <lineage>
        <taxon>Bacteria</taxon>
        <taxon>Bacillati</taxon>
        <taxon>Actinomycetota</taxon>
        <taxon>Actinomycetes</taxon>
        <taxon>Pseudonocardiales</taxon>
        <taxon>Pseudonocardiaceae</taxon>
        <taxon>Actinokineospora</taxon>
    </lineage>
</organism>
<dbReference type="RefSeq" id="WP_378244298.1">
    <property type="nucleotide sequence ID" value="NZ_JBHSKF010000002.1"/>
</dbReference>
<dbReference type="Proteomes" id="UP001596157">
    <property type="component" value="Unassembled WGS sequence"/>
</dbReference>
<evidence type="ECO:0000256" key="3">
    <source>
        <dbReference type="ARBA" id="ARBA00023002"/>
    </source>
</evidence>
<evidence type="ECO:0000259" key="5">
    <source>
        <dbReference type="Pfam" id="PF01494"/>
    </source>
</evidence>
<dbReference type="SUPFAM" id="SSF51905">
    <property type="entry name" value="FAD/NAD(P)-binding domain"/>
    <property type="match status" value="1"/>
</dbReference>
<dbReference type="PANTHER" id="PTHR47178:SF5">
    <property type="entry name" value="FAD-BINDING DOMAIN-CONTAINING PROTEIN"/>
    <property type="match status" value="1"/>
</dbReference>